<dbReference type="Proteomes" id="UP000237481">
    <property type="component" value="Unassembled WGS sequence"/>
</dbReference>
<sequence length="168" mass="18564">RVTIYVCRPARLEFGVISSSFCSAHGLRPLQTAAHTPTRTRAHAPVPTMSFHLSAEDIRVDDGHILRARLAAGNGEWRDAEFDLNEVLGNQNGMIHWDGRDFSHSAENITFSLEGGAQVPILRVHLRSDSGEQFSRDVNLAERLGNDGGSFTYRMTCSLPIIDAPSYD</sequence>
<feature type="non-terminal residue" evidence="2">
    <location>
        <position position="1"/>
    </location>
</feature>
<gene>
    <name evidence="2" type="ORF">TPAR_00067</name>
</gene>
<dbReference type="InterPro" id="IPR036673">
    <property type="entry name" value="Cyanovirin-N_sf"/>
</dbReference>
<dbReference type="PANTHER" id="PTHR42076">
    <property type="entry name" value="CYANOVIRIN-N HOMOLOG"/>
    <property type="match status" value="1"/>
</dbReference>
<dbReference type="EMBL" id="PKSG01000005">
    <property type="protein sequence ID" value="POR39749.1"/>
    <property type="molecule type" value="Genomic_DNA"/>
</dbReference>
<dbReference type="Pfam" id="PF08881">
    <property type="entry name" value="CVNH"/>
    <property type="match status" value="1"/>
</dbReference>
<dbReference type="OrthoDB" id="2441380at2759"/>
<dbReference type="InterPro" id="IPR011058">
    <property type="entry name" value="Cyanovirin-N"/>
</dbReference>
<proteinExistence type="predicted"/>
<dbReference type="Gene3D" id="2.30.60.10">
    <property type="entry name" value="Cyanovirin-N"/>
    <property type="match status" value="1"/>
</dbReference>
<accession>A0A2S4LBE0</accession>
<dbReference type="SMART" id="SM01111">
    <property type="entry name" value="CVNH"/>
    <property type="match status" value="1"/>
</dbReference>
<feature type="domain" description="Cyanovirin-N" evidence="1">
    <location>
        <begin position="50"/>
        <end position="153"/>
    </location>
</feature>
<dbReference type="AlphaFoldDB" id="A0A2S4LBE0"/>
<dbReference type="STRING" id="94208.A0A2S4LBE0"/>
<evidence type="ECO:0000313" key="2">
    <source>
        <dbReference type="EMBL" id="POR39749.1"/>
    </source>
</evidence>
<dbReference type="SUPFAM" id="SSF51322">
    <property type="entry name" value="Cyanovirin-N"/>
    <property type="match status" value="1"/>
</dbReference>
<comment type="caution">
    <text evidence="2">The sequence shown here is derived from an EMBL/GenBank/DDBJ whole genome shotgun (WGS) entry which is preliminary data.</text>
</comment>
<dbReference type="PANTHER" id="PTHR42076:SF1">
    <property type="entry name" value="CYANOVIRIN-N DOMAIN-CONTAINING PROTEIN"/>
    <property type="match status" value="1"/>
</dbReference>
<organism evidence="2 3">
    <name type="scientific">Tolypocladium paradoxum</name>
    <dbReference type="NCBI Taxonomy" id="94208"/>
    <lineage>
        <taxon>Eukaryota</taxon>
        <taxon>Fungi</taxon>
        <taxon>Dikarya</taxon>
        <taxon>Ascomycota</taxon>
        <taxon>Pezizomycotina</taxon>
        <taxon>Sordariomycetes</taxon>
        <taxon>Hypocreomycetidae</taxon>
        <taxon>Hypocreales</taxon>
        <taxon>Ophiocordycipitaceae</taxon>
        <taxon>Tolypocladium</taxon>
    </lineage>
</organism>
<name>A0A2S4LBE0_9HYPO</name>
<evidence type="ECO:0000259" key="1">
    <source>
        <dbReference type="SMART" id="SM01111"/>
    </source>
</evidence>
<protein>
    <submittedName>
        <fullName evidence="2">Cyanovirin-N</fullName>
    </submittedName>
</protein>
<keyword evidence="3" id="KW-1185">Reference proteome</keyword>
<reference evidence="2 3" key="1">
    <citation type="submission" date="2018-01" db="EMBL/GenBank/DDBJ databases">
        <title>Harnessing the power of phylogenomics to disentangle the directionality and signatures of interkingdom host jumping in the parasitic fungal genus Tolypocladium.</title>
        <authorList>
            <person name="Quandt C.A."/>
            <person name="Patterson W."/>
            <person name="Spatafora J.W."/>
        </authorList>
    </citation>
    <scope>NUCLEOTIDE SEQUENCE [LARGE SCALE GENOMIC DNA]</scope>
    <source>
        <strain evidence="2 3">NRBC 100945</strain>
    </source>
</reference>
<evidence type="ECO:0000313" key="3">
    <source>
        <dbReference type="Proteomes" id="UP000237481"/>
    </source>
</evidence>